<feature type="transmembrane region" description="Helical" evidence="1">
    <location>
        <begin position="80"/>
        <end position="102"/>
    </location>
</feature>
<evidence type="ECO:0000313" key="3">
    <source>
        <dbReference type="Proteomes" id="UP000199310"/>
    </source>
</evidence>
<dbReference type="RefSeq" id="WP_089901027.1">
    <property type="nucleotide sequence ID" value="NZ_FOJG01000002.1"/>
</dbReference>
<accession>A0A1I0SAX4</accession>
<sequence length="171" mass="19152">MEILVLTCPQCGSSAVKLLPERNDLAQCNYCSALFILAATSSTEEAKPKITEVKDEKEEEKVDMTEVVYPIKPAPPFAPVIPFILAGCLAIVSGACGINALFQWKPDHQKIAFWGILFLIGAVAFLISLKNINDKQKEYQSSEEMQEYLKQKRAAVDKSWAQFKQRGRQKK</sequence>
<evidence type="ECO:0000313" key="2">
    <source>
        <dbReference type="EMBL" id="SEW53723.1"/>
    </source>
</evidence>
<dbReference type="Proteomes" id="UP000199310">
    <property type="component" value="Unassembled WGS sequence"/>
</dbReference>
<dbReference type="EMBL" id="FOJG01000002">
    <property type="protein sequence ID" value="SEW53723.1"/>
    <property type="molecule type" value="Genomic_DNA"/>
</dbReference>
<protein>
    <submittedName>
        <fullName evidence="2">Uncharacterized protein</fullName>
    </submittedName>
</protein>
<dbReference type="AlphaFoldDB" id="A0A1I0SAX4"/>
<feature type="transmembrane region" description="Helical" evidence="1">
    <location>
        <begin position="111"/>
        <end position="129"/>
    </location>
</feature>
<gene>
    <name evidence="2" type="ORF">SAMN04488122_5650</name>
</gene>
<name>A0A1I0SAX4_9BACT</name>
<keyword evidence="1" id="KW-1133">Transmembrane helix</keyword>
<keyword evidence="3" id="KW-1185">Reference proteome</keyword>
<dbReference type="OrthoDB" id="680487at2"/>
<reference evidence="3" key="1">
    <citation type="submission" date="2016-10" db="EMBL/GenBank/DDBJ databases">
        <authorList>
            <person name="Varghese N."/>
            <person name="Submissions S."/>
        </authorList>
    </citation>
    <scope>NUCLEOTIDE SEQUENCE [LARGE SCALE GENOMIC DNA]</scope>
    <source>
        <strain evidence="3">DSM 3695</strain>
    </source>
</reference>
<organism evidence="2 3">
    <name type="scientific">Chitinophaga arvensicola</name>
    <dbReference type="NCBI Taxonomy" id="29529"/>
    <lineage>
        <taxon>Bacteria</taxon>
        <taxon>Pseudomonadati</taxon>
        <taxon>Bacteroidota</taxon>
        <taxon>Chitinophagia</taxon>
        <taxon>Chitinophagales</taxon>
        <taxon>Chitinophagaceae</taxon>
        <taxon>Chitinophaga</taxon>
    </lineage>
</organism>
<keyword evidence="1" id="KW-0812">Transmembrane</keyword>
<evidence type="ECO:0000256" key="1">
    <source>
        <dbReference type="SAM" id="Phobius"/>
    </source>
</evidence>
<proteinExistence type="predicted"/>
<keyword evidence="1" id="KW-0472">Membrane</keyword>